<evidence type="ECO:0000313" key="1">
    <source>
        <dbReference type="EMBL" id="KXF82956.1"/>
    </source>
</evidence>
<keyword evidence="2" id="KW-1185">Reference proteome</keyword>
<reference evidence="1 2" key="1">
    <citation type="submission" date="2015-11" db="EMBL/GenBank/DDBJ databases">
        <title>Genomic Taxonomy of the Vibrionaceae.</title>
        <authorList>
            <person name="Gomez-Gil B."/>
            <person name="Enciso-Ibarra J."/>
        </authorList>
    </citation>
    <scope>NUCLEOTIDE SEQUENCE [LARGE SCALE GENOMIC DNA]</scope>
    <source>
        <strain evidence="1 2">CAIM 912</strain>
    </source>
</reference>
<sequence>MKVCVAYTKEDKRNKITSNLTLSSLYHGSLFVQLSELETLSNSDVVILYDSKYVAKNAADVSASLSLLKANNNCVAVVLSCRQDDRLTGVTTQICRIAGADSIERIHNTYNADALETVISHALRLAQAKDASSSTTVKMSSFSPRLNMVWLITINLNMTFAPTKWRL</sequence>
<protein>
    <submittedName>
        <fullName evidence="1">Uncharacterized protein</fullName>
    </submittedName>
</protein>
<evidence type="ECO:0000313" key="2">
    <source>
        <dbReference type="Proteomes" id="UP000070529"/>
    </source>
</evidence>
<dbReference type="STRING" id="294935.ATN88_04150"/>
<dbReference type="EMBL" id="LNTY01000006">
    <property type="protein sequence ID" value="KXF82956.1"/>
    <property type="molecule type" value="Genomic_DNA"/>
</dbReference>
<name>A0A135IBW9_9GAMM</name>
<dbReference type="AlphaFoldDB" id="A0A135IBW9"/>
<gene>
    <name evidence="1" type="ORF">ATN88_04150</name>
</gene>
<proteinExistence type="predicted"/>
<organism evidence="1 2">
    <name type="scientific">Enterovibrio coralii</name>
    <dbReference type="NCBI Taxonomy" id="294935"/>
    <lineage>
        <taxon>Bacteria</taxon>
        <taxon>Pseudomonadati</taxon>
        <taxon>Pseudomonadota</taxon>
        <taxon>Gammaproteobacteria</taxon>
        <taxon>Vibrionales</taxon>
        <taxon>Vibrionaceae</taxon>
        <taxon>Enterovibrio</taxon>
    </lineage>
</organism>
<comment type="caution">
    <text evidence="1">The sequence shown here is derived from an EMBL/GenBank/DDBJ whole genome shotgun (WGS) entry which is preliminary data.</text>
</comment>
<accession>A0A135IBW9</accession>
<dbReference type="RefSeq" id="WP_067410144.1">
    <property type="nucleotide sequence ID" value="NZ_LNTY01000006.1"/>
</dbReference>
<dbReference type="Proteomes" id="UP000070529">
    <property type="component" value="Unassembled WGS sequence"/>
</dbReference>